<dbReference type="EMBL" id="CM020618">
    <property type="protein sequence ID" value="KAK1859125.1"/>
    <property type="molecule type" value="Genomic_DNA"/>
</dbReference>
<dbReference type="Proteomes" id="UP000798662">
    <property type="component" value="Chromosome 1"/>
</dbReference>
<keyword evidence="2" id="KW-1185">Reference proteome</keyword>
<protein>
    <submittedName>
        <fullName evidence="1">Uncharacterized protein</fullName>
    </submittedName>
</protein>
<gene>
    <name evidence="1" type="ORF">I4F81_001722</name>
</gene>
<proteinExistence type="predicted"/>
<reference evidence="1" key="1">
    <citation type="submission" date="2019-11" db="EMBL/GenBank/DDBJ databases">
        <title>Nori genome reveals adaptations in red seaweeds to the harsh intertidal environment.</title>
        <authorList>
            <person name="Wang D."/>
            <person name="Mao Y."/>
        </authorList>
    </citation>
    <scope>NUCLEOTIDE SEQUENCE</scope>
    <source>
        <tissue evidence="1">Gametophyte</tissue>
    </source>
</reference>
<name>A0ACC3BMD7_PYRYE</name>
<evidence type="ECO:0000313" key="1">
    <source>
        <dbReference type="EMBL" id="KAK1859125.1"/>
    </source>
</evidence>
<accession>A0ACC3BMD7</accession>
<evidence type="ECO:0000313" key="2">
    <source>
        <dbReference type="Proteomes" id="UP000798662"/>
    </source>
</evidence>
<comment type="caution">
    <text evidence="1">The sequence shown here is derived from an EMBL/GenBank/DDBJ whole genome shotgun (WGS) entry which is preliminary data.</text>
</comment>
<organism evidence="1 2">
    <name type="scientific">Pyropia yezoensis</name>
    <name type="common">Susabi-nori</name>
    <name type="synonym">Porphyra yezoensis</name>
    <dbReference type="NCBI Taxonomy" id="2788"/>
    <lineage>
        <taxon>Eukaryota</taxon>
        <taxon>Rhodophyta</taxon>
        <taxon>Bangiophyceae</taxon>
        <taxon>Bangiales</taxon>
        <taxon>Bangiaceae</taxon>
        <taxon>Pyropia</taxon>
    </lineage>
</organism>
<sequence length="467" mass="47600">MDVARVQGRAQSAASAVAAESTAVAVAVATDVADGSTAAKDGDGARRRFVTALAERPRVVAPLSPPVDHGNAADGVVPVPDAGCVMGPDGGGDLQYLDLPVHDTQLLLRVDMSMNLSSDPVSPRPCSSALLWDDECAAAQQQADAIAEAFQREDDLVLPASLASPPASVSSSTSLPAVSGLPLAPSVSVALLEKISRLPQRSSSGSRAATAFSEYLAPAPISRSGRCSRLPSLNEDEDTASAPSSALPVELSVLVDASPDVVGATGCRSSAPAACGDGGDDGALGAANLEQERAARRRYRSISRGRPVRAAAMSSSSGVALLSRGRSLSSDEGGISDGSSLAASPPVAADLRGGSPPLVGRSDECPVNSDGGGVDRRELAHGSITDLSTARQAGDHYAARLECSPRVRYRRLSCGRRPVVLEVMPVVGEDRLTPVHVSIAERGVDPSSREVRGGPAVSMVALSVGLT</sequence>